<dbReference type="OrthoDB" id="513141at2"/>
<evidence type="ECO:0000256" key="1">
    <source>
        <dbReference type="SAM" id="MobiDB-lite"/>
    </source>
</evidence>
<feature type="compositionally biased region" description="Low complexity" evidence="1">
    <location>
        <begin position="141"/>
        <end position="151"/>
    </location>
</feature>
<dbReference type="Proteomes" id="UP000675920">
    <property type="component" value="Unplaced"/>
</dbReference>
<feature type="signal peptide" evidence="2">
    <location>
        <begin position="1"/>
        <end position="33"/>
    </location>
</feature>
<reference evidence="4" key="1">
    <citation type="submission" date="2025-08" db="UniProtKB">
        <authorList>
            <consortium name="RefSeq"/>
        </authorList>
    </citation>
    <scope>IDENTIFICATION</scope>
</reference>
<evidence type="ECO:0000313" key="4">
    <source>
        <dbReference type="RefSeq" id="WP_028311467.1"/>
    </source>
</evidence>
<evidence type="ECO:0000313" key="3">
    <source>
        <dbReference type="Proteomes" id="UP000675920"/>
    </source>
</evidence>
<dbReference type="Pfam" id="PF19649">
    <property type="entry name" value="DUF6152"/>
    <property type="match status" value="1"/>
</dbReference>
<name>A0A8B6X4B3_9BURK</name>
<dbReference type="AlphaFoldDB" id="A0A8B6X4B3"/>
<proteinExistence type="predicted"/>
<dbReference type="RefSeq" id="WP_028311467.1">
    <property type="nucleotide sequence ID" value="NZ_AXWS01000013.1"/>
</dbReference>
<dbReference type="InterPro" id="IPR046150">
    <property type="entry name" value="DUF6152"/>
</dbReference>
<keyword evidence="2" id="KW-0732">Signal</keyword>
<keyword evidence="3" id="KW-1185">Reference proteome</keyword>
<feature type="region of interest" description="Disordered" evidence="1">
    <location>
        <begin position="132"/>
        <end position="151"/>
    </location>
</feature>
<accession>A0A8B6X4B3</accession>
<feature type="chain" id="PRO_5034657058" evidence="2">
    <location>
        <begin position="34"/>
        <end position="151"/>
    </location>
</feature>
<organism evidence="3 4">
    <name type="scientific">Derxia gummosa DSM 723</name>
    <dbReference type="NCBI Taxonomy" id="1121388"/>
    <lineage>
        <taxon>Bacteria</taxon>
        <taxon>Pseudomonadati</taxon>
        <taxon>Pseudomonadota</taxon>
        <taxon>Betaproteobacteria</taxon>
        <taxon>Burkholderiales</taxon>
        <taxon>Alcaligenaceae</taxon>
        <taxon>Derxia</taxon>
    </lineage>
</organism>
<protein>
    <submittedName>
        <fullName evidence="4">DUF6152 family protein</fullName>
    </submittedName>
</protein>
<sequence length="151" mass="15790">MFPKPVRVRRAAHVLALTGAGLALALGAAIAHAHHAFSAEFDADQPIELKGVVTKAKWVNPHSWLYFDVKGADGSETNWGVEFGAPFALQERGLTKAVLPPGTPVTVKGYRSKNGGPFGYAVTVSLQDGRTFQTGGAQDSPAAAANVPAAR</sequence>
<evidence type="ECO:0000256" key="2">
    <source>
        <dbReference type="SAM" id="SignalP"/>
    </source>
</evidence>